<dbReference type="Pfam" id="PF02790">
    <property type="entry name" value="COX2_TM"/>
    <property type="match status" value="1"/>
</dbReference>
<dbReference type="InterPro" id="IPR014222">
    <property type="entry name" value="Cyt_c_oxidase_su2"/>
</dbReference>
<evidence type="ECO:0000256" key="9">
    <source>
        <dbReference type="ARBA" id="ARBA00022982"/>
    </source>
</evidence>
<dbReference type="SUPFAM" id="SSF49503">
    <property type="entry name" value="Cupredoxins"/>
    <property type="match status" value="1"/>
</dbReference>
<dbReference type="HOGENOM" id="CLU_036876_2_0_5"/>
<dbReference type="Gene3D" id="2.60.40.420">
    <property type="entry name" value="Cupredoxins - blue copper proteins"/>
    <property type="match status" value="1"/>
</dbReference>
<keyword evidence="5 15" id="KW-0679">Respiratory chain</keyword>
<keyword evidence="7 16" id="KW-0479">Metal-binding</keyword>
<dbReference type="PANTHER" id="PTHR22888:SF9">
    <property type="entry name" value="CYTOCHROME C OXIDASE SUBUNIT 2"/>
    <property type="match status" value="1"/>
</dbReference>
<dbReference type="InterPro" id="IPR034210">
    <property type="entry name" value="CcO_II_C"/>
</dbReference>
<evidence type="ECO:0000256" key="17">
    <source>
        <dbReference type="SAM" id="MobiDB-lite"/>
    </source>
</evidence>
<dbReference type="PRINTS" id="PR01166">
    <property type="entry name" value="CYCOXIDASEII"/>
</dbReference>
<dbReference type="InterPro" id="IPR001505">
    <property type="entry name" value="Copper_CuA"/>
</dbReference>
<dbReference type="InterPro" id="IPR011759">
    <property type="entry name" value="Cyt_c_oxidase_su2_TM_dom"/>
</dbReference>
<dbReference type="PROSITE" id="PS50999">
    <property type="entry name" value="COX2_TM"/>
    <property type="match status" value="1"/>
</dbReference>
<keyword evidence="9 15" id="KW-0249">Electron transport</keyword>
<dbReference type="InterPro" id="IPR036257">
    <property type="entry name" value="Cyt_c_oxidase_su2_TM_sf"/>
</dbReference>
<comment type="cofactor">
    <cofactor evidence="1">
        <name>heme</name>
        <dbReference type="ChEBI" id="CHEBI:30413"/>
    </cofactor>
</comment>
<keyword evidence="8" id="KW-1278">Translocase</keyword>
<comment type="catalytic activity">
    <reaction evidence="14 16">
        <text>4 Fe(II)-[cytochrome c] + O2 + 8 H(+)(in) = 4 Fe(III)-[cytochrome c] + 2 H2O + 4 H(+)(out)</text>
        <dbReference type="Rhea" id="RHEA:11436"/>
        <dbReference type="Rhea" id="RHEA-COMP:10350"/>
        <dbReference type="Rhea" id="RHEA-COMP:14399"/>
        <dbReference type="ChEBI" id="CHEBI:15377"/>
        <dbReference type="ChEBI" id="CHEBI:15378"/>
        <dbReference type="ChEBI" id="CHEBI:15379"/>
        <dbReference type="ChEBI" id="CHEBI:29033"/>
        <dbReference type="ChEBI" id="CHEBI:29034"/>
        <dbReference type="EC" id="7.1.1.9"/>
    </reaction>
</comment>
<keyword evidence="11 16" id="KW-0186">Copper</keyword>
<comment type="cofactor">
    <cofactor evidence="16">
        <name>Cu cation</name>
        <dbReference type="ChEBI" id="CHEBI:23378"/>
    </cofactor>
    <text evidence="16">Binds a copper A center.</text>
</comment>
<evidence type="ECO:0000256" key="13">
    <source>
        <dbReference type="ARBA" id="ARBA00024688"/>
    </source>
</evidence>
<dbReference type="PANTHER" id="PTHR22888">
    <property type="entry name" value="CYTOCHROME C OXIDASE, SUBUNIT II"/>
    <property type="match status" value="1"/>
</dbReference>
<evidence type="ECO:0000256" key="2">
    <source>
        <dbReference type="ARBA" id="ARBA00004141"/>
    </source>
</evidence>
<evidence type="ECO:0000256" key="12">
    <source>
        <dbReference type="ARBA" id="ARBA00023136"/>
    </source>
</evidence>
<dbReference type="Pfam" id="PF00116">
    <property type="entry name" value="COX2"/>
    <property type="match status" value="1"/>
</dbReference>
<organism evidence="22 23">
    <name type="scientific">Rhodospirillum centenum (strain ATCC 51521 / SW)</name>
    <dbReference type="NCBI Taxonomy" id="414684"/>
    <lineage>
        <taxon>Bacteria</taxon>
        <taxon>Pseudomonadati</taxon>
        <taxon>Pseudomonadota</taxon>
        <taxon>Alphaproteobacteria</taxon>
        <taxon>Rhodospirillales</taxon>
        <taxon>Rhodospirillaceae</taxon>
        <taxon>Rhodospirillum</taxon>
    </lineage>
</organism>
<feature type="domain" description="Cytochrome oxidase subunit II transmembrane region profile" evidence="21">
    <location>
        <begin position="31"/>
        <end position="126"/>
    </location>
</feature>
<evidence type="ECO:0000313" key="22">
    <source>
        <dbReference type="EMBL" id="ACI98211.1"/>
    </source>
</evidence>
<feature type="transmembrane region" description="Helical" evidence="18">
    <location>
        <begin position="55"/>
        <end position="77"/>
    </location>
</feature>
<dbReference type="CDD" id="cd13912">
    <property type="entry name" value="CcO_II_C"/>
    <property type="match status" value="1"/>
</dbReference>
<accession>B6IRX5</accession>
<feature type="signal peptide" evidence="19">
    <location>
        <begin position="1"/>
        <end position="25"/>
    </location>
</feature>
<evidence type="ECO:0000256" key="14">
    <source>
        <dbReference type="ARBA" id="ARBA00047816"/>
    </source>
</evidence>
<feature type="domain" description="Cytochrome oxidase subunit II copper A binding" evidence="20">
    <location>
        <begin position="128"/>
        <end position="261"/>
    </location>
</feature>
<dbReference type="OrthoDB" id="9781261at2"/>
<dbReference type="eggNOG" id="COG1622">
    <property type="taxonomic scope" value="Bacteria"/>
</dbReference>
<keyword evidence="4 15" id="KW-0813">Transport</keyword>
<name>B6IRX5_RHOCS</name>
<evidence type="ECO:0000256" key="6">
    <source>
        <dbReference type="ARBA" id="ARBA00022692"/>
    </source>
</evidence>
<feature type="region of interest" description="Disordered" evidence="17">
    <location>
        <begin position="283"/>
        <end position="336"/>
    </location>
</feature>
<proteinExistence type="inferred from homology"/>
<dbReference type="PROSITE" id="PS50857">
    <property type="entry name" value="COX2_CUA"/>
    <property type="match status" value="1"/>
</dbReference>
<keyword evidence="22" id="KW-0560">Oxidoreductase</keyword>
<evidence type="ECO:0000313" key="23">
    <source>
        <dbReference type="Proteomes" id="UP000001591"/>
    </source>
</evidence>
<dbReference type="KEGG" id="rce:RC1_0780"/>
<dbReference type="Proteomes" id="UP000001591">
    <property type="component" value="Chromosome"/>
</dbReference>
<feature type="transmembrane region" description="Helical" evidence="18">
    <location>
        <begin position="98"/>
        <end position="122"/>
    </location>
</feature>
<comment type="function">
    <text evidence="13 16">Subunits I and II form the functional core of the enzyme complex. Electrons originating in cytochrome c are transferred via heme a and Cu(A) to the binuclear center formed by heme a3 and Cu(B).</text>
</comment>
<evidence type="ECO:0000256" key="7">
    <source>
        <dbReference type="ARBA" id="ARBA00022723"/>
    </source>
</evidence>
<evidence type="ECO:0000256" key="10">
    <source>
        <dbReference type="ARBA" id="ARBA00022989"/>
    </source>
</evidence>
<evidence type="ECO:0000256" key="16">
    <source>
        <dbReference type="RuleBase" id="RU004024"/>
    </source>
</evidence>
<dbReference type="GO" id="GO:0005886">
    <property type="term" value="C:plasma membrane"/>
    <property type="evidence" value="ECO:0007669"/>
    <property type="project" value="UniProtKB-SubCell"/>
</dbReference>
<evidence type="ECO:0000256" key="8">
    <source>
        <dbReference type="ARBA" id="ARBA00022967"/>
    </source>
</evidence>
<dbReference type="RefSeq" id="WP_012566002.1">
    <property type="nucleotide sequence ID" value="NC_011420.2"/>
</dbReference>
<comment type="subcellular location">
    <subcellularLocation>
        <location evidence="15">Cell membrane</location>
        <topology evidence="15">Multi-pass membrane protein</topology>
    </subcellularLocation>
    <subcellularLocation>
        <location evidence="2">Membrane</location>
        <topology evidence="2">Multi-pass membrane protein</topology>
    </subcellularLocation>
</comment>
<dbReference type="AlphaFoldDB" id="B6IRX5"/>
<dbReference type="InterPro" id="IPR045187">
    <property type="entry name" value="CcO_II"/>
</dbReference>
<keyword evidence="23" id="KW-1185">Reference proteome</keyword>
<dbReference type="GO" id="GO:0016491">
    <property type="term" value="F:oxidoreductase activity"/>
    <property type="evidence" value="ECO:0007669"/>
    <property type="project" value="UniProtKB-KW"/>
</dbReference>
<dbReference type="EMBL" id="CP000613">
    <property type="protein sequence ID" value="ACI98211.1"/>
    <property type="molecule type" value="Genomic_DNA"/>
</dbReference>
<keyword evidence="19" id="KW-0732">Signal</keyword>
<comment type="similarity">
    <text evidence="3 15">Belongs to the cytochrome c oxidase subunit 2 family.</text>
</comment>
<keyword evidence="10 18" id="KW-1133">Transmembrane helix</keyword>
<evidence type="ECO:0000256" key="4">
    <source>
        <dbReference type="ARBA" id="ARBA00022448"/>
    </source>
</evidence>
<protein>
    <recommendedName>
        <fullName evidence="16">Cytochrome c oxidase subunit 2</fullName>
        <ecNumber evidence="16">7.1.1.9</ecNumber>
    </recommendedName>
</protein>
<evidence type="ECO:0000259" key="21">
    <source>
        <dbReference type="PROSITE" id="PS50999"/>
    </source>
</evidence>
<gene>
    <name evidence="22" type="primary">coxB</name>
    <name evidence="22" type="synonym">coxII</name>
    <name evidence="22" type="synonym">ctaB</name>
    <name evidence="22" type="synonym">ctaC</name>
    <name evidence="22" type="ordered locus">RC1_0780</name>
</gene>
<keyword evidence="6 15" id="KW-0812">Transmembrane</keyword>
<dbReference type="PROSITE" id="PS00078">
    <property type="entry name" value="COX2"/>
    <property type="match status" value="1"/>
</dbReference>
<keyword evidence="12 18" id="KW-0472">Membrane</keyword>
<dbReference type="SUPFAM" id="SSF81464">
    <property type="entry name" value="Cytochrome c oxidase subunit II-like, transmembrane region"/>
    <property type="match status" value="1"/>
</dbReference>
<dbReference type="Gene3D" id="1.10.287.90">
    <property type="match status" value="1"/>
</dbReference>
<evidence type="ECO:0000256" key="3">
    <source>
        <dbReference type="ARBA" id="ARBA00007866"/>
    </source>
</evidence>
<evidence type="ECO:0000256" key="5">
    <source>
        <dbReference type="ARBA" id="ARBA00022660"/>
    </source>
</evidence>
<dbReference type="NCBIfam" id="TIGR02866">
    <property type="entry name" value="CoxB"/>
    <property type="match status" value="1"/>
</dbReference>
<dbReference type="STRING" id="414684.RC1_0780"/>
<dbReference type="GO" id="GO:0005507">
    <property type="term" value="F:copper ion binding"/>
    <property type="evidence" value="ECO:0007669"/>
    <property type="project" value="InterPro"/>
</dbReference>
<dbReference type="FunFam" id="2.60.40.420:FF:000001">
    <property type="entry name" value="Cytochrome c oxidase subunit 2"/>
    <property type="match status" value="1"/>
</dbReference>
<evidence type="ECO:0000256" key="11">
    <source>
        <dbReference type="ARBA" id="ARBA00023008"/>
    </source>
</evidence>
<reference evidence="22 23" key="1">
    <citation type="journal article" date="2010" name="BMC Genomics">
        <title>Metabolic flexibility revealed in the genome of the cyst-forming alpha-1 proteobacterium Rhodospirillum centenum.</title>
        <authorList>
            <person name="Lu Y.K."/>
            <person name="Marden J."/>
            <person name="Han M."/>
            <person name="Swingley W.D."/>
            <person name="Mastrian S.D."/>
            <person name="Chowdhury S.R."/>
            <person name="Hao J."/>
            <person name="Helmy T."/>
            <person name="Kim S."/>
            <person name="Kurdoglu A.A."/>
            <person name="Matthies H.J."/>
            <person name="Rollo D."/>
            <person name="Stothard P."/>
            <person name="Blankenship R.E."/>
            <person name="Bauer C.E."/>
            <person name="Touchman J.W."/>
        </authorList>
    </citation>
    <scope>NUCLEOTIDE SEQUENCE [LARGE SCALE GENOMIC DNA]</scope>
    <source>
        <strain evidence="23">ATCC 51521 / SW</strain>
    </source>
</reference>
<evidence type="ECO:0000256" key="15">
    <source>
        <dbReference type="RuleBase" id="RU000456"/>
    </source>
</evidence>
<sequence>MRIWPKRRTGVPFALAALLSGGALAQEPLGQPVDWQMWHQVPATPVMQRLEDFHWMLLGIMVLICLLVVALLAYVVVRFNEKRNPTPSRTSHNTVLEVAWTVIPVVILIAIAIPSFQSLYYMDREPAQVDMTIKITGRQWYWDFEYPDHGGVQFSSFIVTDDDLPEGGLRLLEVDNRAVVPVGANIRLLITAGDVLHSVAMPSLAIKRDAIPGRLNESWMRIDRPGVYRGQCSEICGTNHAFMPMVIEAVEPERFAAWVNERRAEAGLEPMTVQVAFAPLAAPSEAPPSEDAPSEDAPQENAGTETPGSIVTGMAAEDPPVIPSATAGGTAASGQE</sequence>
<evidence type="ECO:0000259" key="20">
    <source>
        <dbReference type="PROSITE" id="PS50857"/>
    </source>
</evidence>
<dbReference type="GO" id="GO:0042773">
    <property type="term" value="P:ATP synthesis coupled electron transport"/>
    <property type="evidence" value="ECO:0007669"/>
    <property type="project" value="TreeGrafter"/>
</dbReference>
<feature type="chain" id="PRO_5002846771" description="Cytochrome c oxidase subunit 2" evidence="19">
    <location>
        <begin position="26"/>
        <end position="336"/>
    </location>
</feature>
<feature type="compositionally biased region" description="Low complexity" evidence="17">
    <location>
        <begin position="324"/>
        <end position="336"/>
    </location>
</feature>
<dbReference type="InterPro" id="IPR002429">
    <property type="entry name" value="CcO_II-like_C"/>
</dbReference>
<dbReference type="InterPro" id="IPR008972">
    <property type="entry name" value="Cupredoxin"/>
</dbReference>
<dbReference type="GO" id="GO:0004129">
    <property type="term" value="F:cytochrome-c oxidase activity"/>
    <property type="evidence" value="ECO:0007669"/>
    <property type="project" value="UniProtKB-EC"/>
</dbReference>
<dbReference type="EC" id="7.1.1.9" evidence="16"/>
<evidence type="ECO:0000256" key="1">
    <source>
        <dbReference type="ARBA" id="ARBA00001971"/>
    </source>
</evidence>
<evidence type="ECO:0000256" key="18">
    <source>
        <dbReference type="SAM" id="Phobius"/>
    </source>
</evidence>
<evidence type="ECO:0000256" key="19">
    <source>
        <dbReference type="SAM" id="SignalP"/>
    </source>
</evidence>